<dbReference type="InParanoid" id="A0A0D2WNG7"/>
<sequence length="316" mass="34831">MAQRRFPTTLADFGYDFNRRGELRNVETRRPFEFVDQNHYDALGEAIAERVYELMETDTHLTRVQVPVDGDTANASSRIPAALGGDDDDDDEALPTTSGPKGFFFMSRDALEADKLMVLIHGAGYVRAGQWARRLIINESLDSGSMLPFIKRAQAEGYGVMVLNGNLNAAIDPATNRRGYIPGNSSPEDHAVYVWDRFIASAAARHIAIVAHSYGGIVTSNLLAVRPDALQRVAGIALTDSVHRLNSSFPAPVRKFFEEHCINWVASLAPLDTPERSPKGDCARVSSGAGKHEETSWAAYESIFPYLADQIANHYF</sequence>
<dbReference type="OMA" id="LAFVELX"/>
<proteinExistence type="predicted"/>
<dbReference type="Pfam" id="PF22749">
    <property type="entry name" value="Arb2"/>
    <property type="match status" value="2"/>
</dbReference>
<dbReference type="Proteomes" id="UP000008743">
    <property type="component" value="Unassembled WGS sequence"/>
</dbReference>
<dbReference type="InterPro" id="IPR048263">
    <property type="entry name" value="Arb2"/>
</dbReference>
<dbReference type="eggNOG" id="KOG3967">
    <property type="taxonomic scope" value="Eukaryota"/>
</dbReference>
<dbReference type="InterPro" id="IPR029058">
    <property type="entry name" value="AB_hydrolase_fold"/>
</dbReference>
<dbReference type="PANTHER" id="PTHR21357:SF4">
    <property type="entry name" value="FAM172 FAMILY PROTEIN HOMOLOG CG10038"/>
    <property type="match status" value="1"/>
</dbReference>
<dbReference type="InterPro" id="IPR053858">
    <property type="entry name" value="Arb2_dom"/>
</dbReference>
<accession>A0A0D2WNG7</accession>
<name>A0A0D2WNG7_CAPO3</name>
<feature type="domain" description="Arb2" evidence="2">
    <location>
        <begin position="6"/>
        <end position="74"/>
    </location>
</feature>
<feature type="region of interest" description="Disordered" evidence="1">
    <location>
        <begin position="69"/>
        <end position="93"/>
    </location>
</feature>
<reference evidence="4" key="1">
    <citation type="submission" date="2011-02" db="EMBL/GenBank/DDBJ databases">
        <title>The Genome Sequence of Capsaspora owczarzaki ATCC 30864.</title>
        <authorList>
            <person name="Russ C."/>
            <person name="Cuomo C."/>
            <person name="Burger G."/>
            <person name="Gray M.W."/>
            <person name="Holland P.W.H."/>
            <person name="King N."/>
            <person name="Lang F.B.F."/>
            <person name="Roger A.J."/>
            <person name="Ruiz-Trillo I."/>
            <person name="Young S.K."/>
            <person name="Zeng Q."/>
            <person name="Gargeya S."/>
            <person name="Alvarado L."/>
            <person name="Berlin A."/>
            <person name="Chapman S.B."/>
            <person name="Chen Z."/>
            <person name="Freedman E."/>
            <person name="Gellesch M."/>
            <person name="Goldberg J."/>
            <person name="Griggs A."/>
            <person name="Gujja S."/>
            <person name="Heilman E."/>
            <person name="Heiman D."/>
            <person name="Howarth C."/>
            <person name="Mehta T."/>
            <person name="Neiman D."/>
            <person name="Pearson M."/>
            <person name="Roberts A."/>
            <person name="Saif S."/>
            <person name="Shea T."/>
            <person name="Shenoy N."/>
            <person name="Sisk P."/>
            <person name="Stolte C."/>
            <person name="Sykes S."/>
            <person name="White J."/>
            <person name="Yandava C."/>
            <person name="Haas B."/>
            <person name="Nusbaum C."/>
            <person name="Birren B."/>
        </authorList>
    </citation>
    <scope>NUCLEOTIDE SEQUENCE</scope>
    <source>
        <strain evidence="4">ATCC 30864</strain>
    </source>
</reference>
<dbReference type="OrthoDB" id="421951at2759"/>
<dbReference type="EMBL" id="KE346364">
    <property type="protein sequence ID" value="KJE92635.1"/>
    <property type="molecule type" value="Genomic_DNA"/>
</dbReference>
<organism evidence="3 4">
    <name type="scientific">Capsaspora owczarzaki (strain ATCC 30864)</name>
    <dbReference type="NCBI Taxonomy" id="595528"/>
    <lineage>
        <taxon>Eukaryota</taxon>
        <taxon>Filasterea</taxon>
        <taxon>Capsaspora</taxon>
    </lineage>
</organism>
<dbReference type="PhylomeDB" id="A0A0D2WNG7"/>
<keyword evidence="4" id="KW-1185">Reference proteome</keyword>
<dbReference type="RefSeq" id="XP_004363283.1">
    <property type="nucleotide sequence ID" value="XM_004363226.2"/>
</dbReference>
<feature type="domain" description="Arb2" evidence="2">
    <location>
        <begin position="97"/>
        <end position="270"/>
    </location>
</feature>
<evidence type="ECO:0000313" key="4">
    <source>
        <dbReference type="Proteomes" id="UP000008743"/>
    </source>
</evidence>
<dbReference type="GO" id="GO:0005634">
    <property type="term" value="C:nucleus"/>
    <property type="evidence" value="ECO:0007669"/>
    <property type="project" value="TreeGrafter"/>
</dbReference>
<evidence type="ECO:0000256" key="1">
    <source>
        <dbReference type="SAM" id="MobiDB-lite"/>
    </source>
</evidence>
<evidence type="ECO:0000259" key="2">
    <source>
        <dbReference type="Pfam" id="PF22749"/>
    </source>
</evidence>
<protein>
    <recommendedName>
        <fullName evidence="2">Arb2 domain-containing protein</fullName>
    </recommendedName>
</protein>
<gene>
    <name evidence="3" type="ORF">CAOG_003555</name>
</gene>
<dbReference type="GO" id="GO:0031048">
    <property type="term" value="P:regulatory ncRNA-mediated heterochromatin formation"/>
    <property type="evidence" value="ECO:0007669"/>
    <property type="project" value="TreeGrafter"/>
</dbReference>
<evidence type="ECO:0000313" key="3">
    <source>
        <dbReference type="EMBL" id="KJE92635.1"/>
    </source>
</evidence>
<dbReference type="GO" id="GO:0035197">
    <property type="term" value="F:siRNA binding"/>
    <property type="evidence" value="ECO:0007669"/>
    <property type="project" value="TreeGrafter"/>
</dbReference>
<dbReference type="AlphaFoldDB" id="A0A0D2WNG7"/>
<dbReference type="Gene3D" id="3.40.50.1820">
    <property type="entry name" value="alpha/beta hydrolase"/>
    <property type="match status" value="1"/>
</dbReference>
<dbReference type="PANTHER" id="PTHR21357">
    <property type="entry name" value="FAM172 FAMILY PROTEIN HOMOLOG CG10038"/>
    <property type="match status" value="1"/>
</dbReference>
<dbReference type="SUPFAM" id="SSF53474">
    <property type="entry name" value="alpha/beta-Hydrolases"/>
    <property type="match status" value="1"/>
</dbReference>